<comment type="subcellular location">
    <subcellularLocation>
        <location evidence="5">Cytoplasm</location>
    </subcellularLocation>
</comment>
<dbReference type="NCBIfam" id="TIGR00250">
    <property type="entry name" value="RNAse_H_YqgF"/>
    <property type="match status" value="1"/>
</dbReference>
<dbReference type="AlphaFoldDB" id="A0A967AFL3"/>
<dbReference type="GO" id="GO:0004518">
    <property type="term" value="F:nuclease activity"/>
    <property type="evidence" value="ECO:0007669"/>
    <property type="project" value="UniProtKB-KW"/>
</dbReference>
<dbReference type="InterPro" id="IPR037027">
    <property type="entry name" value="YqgF/RNaseH-like_dom_sf"/>
</dbReference>
<keyword evidence="1 5" id="KW-0963">Cytoplasm</keyword>
<dbReference type="Proteomes" id="UP000643701">
    <property type="component" value="Unassembled WGS sequence"/>
</dbReference>
<dbReference type="PANTHER" id="PTHR33317">
    <property type="entry name" value="POLYNUCLEOTIDYL TRANSFERASE, RIBONUCLEASE H-LIKE SUPERFAMILY PROTEIN"/>
    <property type="match status" value="1"/>
</dbReference>
<keyword evidence="2 5" id="KW-0690">Ribosome biogenesis</keyword>
<dbReference type="HAMAP" id="MF_00651">
    <property type="entry name" value="Nuclease_YqgF"/>
    <property type="match status" value="1"/>
</dbReference>
<dbReference type="InterPro" id="IPR005227">
    <property type="entry name" value="YqgF"/>
</dbReference>
<dbReference type="CDD" id="cd16964">
    <property type="entry name" value="YqgF"/>
    <property type="match status" value="1"/>
</dbReference>
<evidence type="ECO:0000313" key="7">
    <source>
        <dbReference type="EMBL" id="NGZ90880.1"/>
    </source>
</evidence>
<evidence type="ECO:0000256" key="3">
    <source>
        <dbReference type="ARBA" id="ARBA00022722"/>
    </source>
</evidence>
<organism evidence="7 8">
    <name type="scientific">Psychroflexus maritimus</name>
    <dbReference type="NCBI Taxonomy" id="2714865"/>
    <lineage>
        <taxon>Bacteria</taxon>
        <taxon>Pseudomonadati</taxon>
        <taxon>Bacteroidota</taxon>
        <taxon>Flavobacteriia</taxon>
        <taxon>Flavobacteriales</taxon>
        <taxon>Flavobacteriaceae</taxon>
        <taxon>Psychroflexus</taxon>
    </lineage>
</organism>
<comment type="function">
    <text evidence="5">Could be a nuclease involved in processing of the 5'-end of pre-16S rRNA.</text>
</comment>
<comment type="caution">
    <text evidence="7">The sequence shown here is derived from an EMBL/GenBank/DDBJ whole genome shotgun (WGS) entry which is preliminary data.</text>
</comment>
<evidence type="ECO:0000256" key="2">
    <source>
        <dbReference type="ARBA" id="ARBA00022517"/>
    </source>
</evidence>
<dbReference type="GO" id="GO:0005829">
    <property type="term" value="C:cytosol"/>
    <property type="evidence" value="ECO:0007669"/>
    <property type="project" value="TreeGrafter"/>
</dbReference>
<evidence type="ECO:0000313" key="8">
    <source>
        <dbReference type="Proteomes" id="UP000643701"/>
    </source>
</evidence>
<keyword evidence="3 5" id="KW-0540">Nuclease</keyword>
<dbReference type="GO" id="GO:0000967">
    <property type="term" value="P:rRNA 5'-end processing"/>
    <property type="evidence" value="ECO:0007669"/>
    <property type="project" value="UniProtKB-UniRule"/>
</dbReference>
<feature type="domain" description="YqgF/RNase H-like" evidence="6">
    <location>
        <begin position="2"/>
        <end position="100"/>
    </location>
</feature>
<evidence type="ECO:0000256" key="5">
    <source>
        <dbReference type="HAMAP-Rule" id="MF_00651"/>
    </source>
</evidence>
<accession>A0A967AFL3</accession>
<dbReference type="EC" id="3.1.-.-" evidence="5"/>
<sequence>MAKIMALDFGMKRTGIAISDDLKMVASGLKTVETKDLMRFLESFIPEEEVDTLVVGAPFHTDGTPTALETNITYFIEDFSVLFPQIKIERIDERFTSKMAVQSLIDGGMKKKKRREKGAIDQMSATIILQSYMYN</sequence>
<dbReference type="SMART" id="SM00732">
    <property type="entry name" value="YqgFc"/>
    <property type="match status" value="1"/>
</dbReference>
<keyword evidence="4 5" id="KW-0378">Hydrolase</keyword>
<dbReference type="Pfam" id="PF03652">
    <property type="entry name" value="RuvX"/>
    <property type="match status" value="1"/>
</dbReference>
<dbReference type="InterPro" id="IPR012337">
    <property type="entry name" value="RNaseH-like_sf"/>
</dbReference>
<gene>
    <name evidence="7" type="primary">ruvX</name>
    <name evidence="7" type="ORF">G7034_11535</name>
</gene>
<evidence type="ECO:0000256" key="4">
    <source>
        <dbReference type="ARBA" id="ARBA00022801"/>
    </source>
</evidence>
<dbReference type="PANTHER" id="PTHR33317:SF4">
    <property type="entry name" value="POLYNUCLEOTIDYL TRANSFERASE, RIBONUCLEASE H-LIKE SUPERFAMILY PROTEIN"/>
    <property type="match status" value="1"/>
</dbReference>
<name>A0A967AFL3_9FLAO</name>
<dbReference type="InterPro" id="IPR006641">
    <property type="entry name" value="YqgF/RNaseH-like_dom"/>
</dbReference>
<dbReference type="EMBL" id="JAANAS010000116">
    <property type="protein sequence ID" value="NGZ90880.1"/>
    <property type="molecule type" value="Genomic_DNA"/>
</dbReference>
<reference evidence="7" key="1">
    <citation type="submission" date="2020-03" db="EMBL/GenBank/DDBJ databases">
        <title>Psychroflexus Maritimus sp. nov., isolate from marine sediment.</title>
        <authorList>
            <person name="Zhong Y.-L."/>
        </authorList>
    </citation>
    <scope>NUCLEOTIDE SEQUENCE</scope>
    <source>
        <strain evidence="7">C1</strain>
    </source>
</reference>
<evidence type="ECO:0000256" key="1">
    <source>
        <dbReference type="ARBA" id="ARBA00022490"/>
    </source>
</evidence>
<dbReference type="GO" id="GO:0016788">
    <property type="term" value="F:hydrolase activity, acting on ester bonds"/>
    <property type="evidence" value="ECO:0007669"/>
    <property type="project" value="UniProtKB-UniRule"/>
</dbReference>
<keyword evidence="8" id="KW-1185">Reference proteome</keyword>
<dbReference type="RefSeq" id="WP_166401109.1">
    <property type="nucleotide sequence ID" value="NZ_JAANAS010000116.1"/>
</dbReference>
<protein>
    <recommendedName>
        <fullName evidence="5">Putative pre-16S rRNA nuclease</fullName>
        <ecNumber evidence="5">3.1.-.-</ecNumber>
    </recommendedName>
</protein>
<proteinExistence type="inferred from homology"/>
<evidence type="ECO:0000259" key="6">
    <source>
        <dbReference type="SMART" id="SM00732"/>
    </source>
</evidence>
<comment type="similarity">
    <text evidence="5">Belongs to the YqgF HJR family.</text>
</comment>
<dbReference type="Gene3D" id="3.30.420.140">
    <property type="entry name" value="YqgF/RNase H-like domain"/>
    <property type="match status" value="1"/>
</dbReference>
<dbReference type="SUPFAM" id="SSF53098">
    <property type="entry name" value="Ribonuclease H-like"/>
    <property type="match status" value="1"/>
</dbReference>